<evidence type="ECO:0000313" key="3">
    <source>
        <dbReference type="Proteomes" id="UP001501423"/>
    </source>
</evidence>
<feature type="region of interest" description="Disordered" evidence="1">
    <location>
        <begin position="1"/>
        <end position="25"/>
    </location>
</feature>
<proteinExistence type="predicted"/>
<dbReference type="EMBL" id="BAAAVA010000132">
    <property type="protein sequence ID" value="GAA2954198.1"/>
    <property type="molecule type" value="Genomic_DNA"/>
</dbReference>
<comment type="caution">
    <text evidence="2">The sequence shown here is derived from an EMBL/GenBank/DDBJ whole genome shotgun (WGS) entry which is preliminary data.</text>
</comment>
<reference evidence="3" key="1">
    <citation type="journal article" date="2019" name="Int. J. Syst. Evol. Microbiol.">
        <title>The Global Catalogue of Microorganisms (GCM) 10K type strain sequencing project: providing services to taxonomists for standard genome sequencing and annotation.</title>
        <authorList>
            <consortium name="The Broad Institute Genomics Platform"/>
            <consortium name="The Broad Institute Genome Sequencing Center for Infectious Disease"/>
            <person name="Wu L."/>
            <person name="Ma J."/>
        </authorList>
    </citation>
    <scope>NUCLEOTIDE SEQUENCE [LARGE SCALE GENOMIC DNA]</scope>
    <source>
        <strain evidence="3">JCM 9650</strain>
    </source>
</reference>
<organism evidence="2 3">
    <name type="scientific">Streptomyces erythrogriseus</name>
    <dbReference type="NCBI Taxonomy" id="284027"/>
    <lineage>
        <taxon>Bacteria</taxon>
        <taxon>Bacillati</taxon>
        <taxon>Actinomycetota</taxon>
        <taxon>Actinomycetes</taxon>
        <taxon>Kitasatosporales</taxon>
        <taxon>Streptomycetaceae</taxon>
        <taxon>Streptomyces</taxon>
        <taxon>Streptomyces griseoincarnatus group</taxon>
    </lineage>
</organism>
<protein>
    <submittedName>
        <fullName evidence="2">Uncharacterized protein</fullName>
    </submittedName>
</protein>
<keyword evidence="3" id="KW-1185">Reference proteome</keyword>
<dbReference type="Proteomes" id="UP001501423">
    <property type="component" value="Unassembled WGS sequence"/>
</dbReference>
<accession>A0ABP6JXQ5</accession>
<evidence type="ECO:0000313" key="2">
    <source>
        <dbReference type="EMBL" id="GAA2954198.1"/>
    </source>
</evidence>
<gene>
    <name evidence="2" type="ORF">GCM10010478_63010</name>
</gene>
<sequence>MRGCGAVGVARAHAAEPHMPQPRPPWDAALTRHRNKRAQVLRNPYRCLRTPARVA</sequence>
<evidence type="ECO:0000256" key="1">
    <source>
        <dbReference type="SAM" id="MobiDB-lite"/>
    </source>
</evidence>
<name>A0ABP6JXQ5_9ACTN</name>